<dbReference type="EMBL" id="CP061510">
    <property type="protein sequence ID" value="QSB44726.1"/>
    <property type="molecule type" value="Genomic_DNA"/>
</dbReference>
<feature type="chain" id="PRO_5047191731" evidence="1">
    <location>
        <begin position="25"/>
        <end position="115"/>
    </location>
</feature>
<feature type="signal peptide" evidence="1">
    <location>
        <begin position="1"/>
        <end position="24"/>
    </location>
</feature>
<keyword evidence="3" id="KW-1185">Reference proteome</keyword>
<name>A0ABX7KC34_9SPHN</name>
<accession>A0ABX7KC34</accession>
<sequence length="115" mass="12562">MTIRTLIGGAAMVAAVLVAGQAQAKTSNEAVMRAAGECVYVVHVAESNGARLNHSAEQWAQVMQMFAERNKFDAKSYVDKAKAKYRKRSRVMGADEALSHMMQRAKACDKELEGL</sequence>
<evidence type="ECO:0000256" key="1">
    <source>
        <dbReference type="SAM" id="SignalP"/>
    </source>
</evidence>
<organism evidence="2 3">
    <name type="scientific">Tsuneonella flava</name>
    <dbReference type="NCBI Taxonomy" id="2055955"/>
    <lineage>
        <taxon>Bacteria</taxon>
        <taxon>Pseudomonadati</taxon>
        <taxon>Pseudomonadota</taxon>
        <taxon>Alphaproteobacteria</taxon>
        <taxon>Sphingomonadales</taxon>
        <taxon>Erythrobacteraceae</taxon>
        <taxon>Tsuneonella</taxon>
    </lineage>
</organism>
<protein>
    <submittedName>
        <fullName evidence="2">Uncharacterized protein</fullName>
    </submittedName>
</protein>
<dbReference type="RefSeq" id="WP_102153684.1">
    <property type="nucleotide sequence ID" value="NZ_CP061510.1"/>
</dbReference>
<evidence type="ECO:0000313" key="3">
    <source>
        <dbReference type="Proteomes" id="UP000663637"/>
    </source>
</evidence>
<dbReference type="Proteomes" id="UP000663637">
    <property type="component" value="Chromosome"/>
</dbReference>
<gene>
    <name evidence="2" type="ORF">IDJ81_00595</name>
</gene>
<evidence type="ECO:0000313" key="2">
    <source>
        <dbReference type="EMBL" id="QSB44726.1"/>
    </source>
</evidence>
<reference evidence="2 3" key="1">
    <citation type="submission" date="2020-09" db="EMBL/GenBank/DDBJ databases">
        <title>Complete genome sequence of altererythrobacter flavus SS-21NJ, isolated from Dongying oil sludge in Shandong province.</title>
        <authorList>
            <person name="Sun S."/>
            <person name="Zhang Z."/>
        </authorList>
    </citation>
    <scope>NUCLEOTIDE SEQUENCE [LARGE SCALE GENOMIC DNA]</scope>
    <source>
        <strain evidence="2 3">SS-21NJ</strain>
    </source>
</reference>
<keyword evidence="1" id="KW-0732">Signal</keyword>
<proteinExistence type="predicted"/>